<evidence type="ECO:0000313" key="8">
    <source>
        <dbReference type="EMBL" id="KAF6025794.1"/>
    </source>
</evidence>
<reference evidence="8" key="1">
    <citation type="submission" date="2020-06" db="EMBL/GenBank/DDBJ databases">
        <title>Draft genome of Bugula neritina, a colonial animal packing powerful symbionts and potential medicines.</title>
        <authorList>
            <person name="Rayko M."/>
        </authorList>
    </citation>
    <scope>NUCLEOTIDE SEQUENCE [LARGE SCALE GENOMIC DNA]</scope>
    <source>
        <strain evidence="8">Kwan_BN1</strain>
    </source>
</reference>
<keyword evidence="6" id="KW-0012">Acyltransferase</keyword>
<keyword evidence="5" id="KW-0256">Endoplasmic reticulum</keyword>
<dbReference type="GO" id="GO:0004144">
    <property type="term" value="F:diacylglycerol O-acyltransferase activity"/>
    <property type="evidence" value="ECO:0007669"/>
    <property type="project" value="UniProtKB-EC"/>
</dbReference>
<evidence type="ECO:0000256" key="1">
    <source>
        <dbReference type="ARBA" id="ARBA00004477"/>
    </source>
</evidence>
<evidence type="ECO:0000256" key="2">
    <source>
        <dbReference type="ARBA" id="ARBA00005189"/>
    </source>
</evidence>
<evidence type="ECO:0000256" key="3">
    <source>
        <dbReference type="ARBA" id="ARBA00013244"/>
    </source>
</evidence>
<gene>
    <name evidence="8" type="ORF">EB796_016045</name>
</gene>
<keyword evidence="9" id="KW-1185">Reference proteome</keyword>
<keyword evidence="4" id="KW-0808">Transferase</keyword>
<keyword evidence="7" id="KW-0812">Transmembrane</keyword>
<dbReference type="EMBL" id="VXIV02002437">
    <property type="protein sequence ID" value="KAF6025794.1"/>
    <property type="molecule type" value="Genomic_DNA"/>
</dbReference>
<sequence length="66" mass="7520">MFRVWAFMGMLGQVPFAILTSKYLNGHFSNMALWVSLIIGQPLAALMYVHDYYVINHLHADVMSTS</sequence>
<dbReference type="GO" id="GO:0019432">
    <property type="term" value="P:triglyceride biosynthetic process"/>
    <property type="evidence" value="ECO:0007669"/>
    <property type="project" value="TreeGrafter"/>
</dbReference>
<dbReference type="EC" id="2.3.1.20" evidence="3"/>
<dbReference type="OrthoDB" id="10039049at2759"/>
<evidence type="ECO:0000256" key="5">
    <source>
        <dbReference type="ARBA" id="ARBA00022824"/>
    </source>
</evidence>
<comment type="pathway">
    <text evidence="2">Lipid metabolism.</text>
</comment>
<keyword evidence="7" id="KW-1133">Transmembrane helix</keyword>
<evidence type="ECO:0000256" key="7">
    <source>
        <dbReference type="SAM" id="Phobius"/>
    </source>
</evidence>
<dbReference type="GO" id="GO:0005789">
    <property type="term" value="C:endoplasmic reticulum membrane"/>
    <property type="evidence" value="ECO:0007669"/>
    <property type="project" value="UniProtKB-SubCell"/>
</dbReference>
<dbReference type="InterPro" id="IPR014371">
    <property type="entry name" value="Oat_ACAT_DAG_ARE"/>
</dbReference>
<dbReference type="Proteomes" id="UP000593567">
    <property type="component" value="Unassembled WGS sequence"/>
</dbReference>
<comment type="caution">
    <text evidence="8">The sequence shown here is derived from an EMBL/GenBank/DDBJ whole genome shotgun (WGS) entry which is preliminary data.</text>
</comment>
<evidence type="ECO:0000256" key="6">
    <source>
        <dbReference type="ARBA" id="ARBA00023315"/>
    </source>
</evidence>
<protein>
    <recommendedName>
        <fullName evidence="3">diacylglycerol O-acyltransferase</fullName>
        <ecNumber evidence="3">2.3.1.20</ecNumber>
    </recommendedName>
</protein>
<accession>A0A7J7JJK7</accession>
<name>A0A7J7JJK7_BUGNE</name>
<feature type="transmembrane region" description="Helical" evidence="7">
    <location>
        <begin position="6"/>
        <end position="24"/>
    </location>
</feature>
<dbReference type="AlphaFoldDB" id="A0A7J7JJK7"/>
<organism evidence="8 9">
    <name type="scientific">Bugula neritina</name>
    <name type="common">Brown bryozoan</name>
    <name type="synonym">Sertularia neritina</name>
    <dbReference type="NCBI Taxonomy" id="10212"/>
    <lineage>
        <taxon>Eukaryota</taxon>
        <taxon>Metazoa</taxon>
        <taxon>Spiralia</taxon>
        <taxon>Lophotrochozoa</taxon>
        <taxon>Bryozoa</taxon>
        <taxon>Gymnolaemata</taxon>
        <taxon>Cheilostomatida</taxon>
        <taxon>Flustrina</taxon>
        <taxon>Buguloidea</taxon>
        <taxon>Bugulidae</taxon>
        <taxon>Bugula</taxon>
    </lineage>
</organism>
<proteinExistence type="predicted"/>
<comment type="subcellular location">
    <subcellularLocation>
        <location evidence="1">Endoplasmic reticulum membrane</location>
        <topology evidence="1">Multi-pass membrane protein</topology>
    </subcellularLocation>
</comment>
<keyword evidence="7" id="KW-0472">Membrane</keyword>
<dbReference type="PANTHER" id="PTHR10408:SF7">
    <property type="entry name" value="DIACYLGLYCEROL O-ACYLTRANSFERASE 1"/>
    <property type="match status" value="1"/>
</dbReference>
<evidence type="ECO:0000313" key="9">
    <source>
        <dbReference type="Proteomes" id="UP000593567"/>
    </source>
</evidence>
<dbReference type="PANTHER" id="PTHR10408">
    <property type="entry name" value="STEROL O-ACYLTRANSFERASE"/>
    <property type="match status" value="1"/>
</dbReference>
<feature type="transmembrane region" description="Helical" evidence="7">
    <location>
        <begin position="31"/>
        <end position="49"/>
    </location>
</feature>
<evidence type="ECO:0000256" key="4">
    <source>
        <dbReference type="ARBA" id="ARBA00022679"/>
    </source>
</evidence>